<feature type="transmembrane region" description="Helical" evidence="5">
    <location>
        <begin position="69"/>
        <end position="94"/>
    </location>
</feature>
<evidence type="ECO:0000256" key="4">
    <source>
        <dbReference type="ARBA" id="ARBA00023136"/>
    </source>
</evidence>
<dbReference type="Pfam" id="PF07690">
    <property type="entry name" value="MFS_1"/>
    <property type="match status" value="1"/>
</dbReference>
<keyword evidence="2 5" id="KW-0812">Transmembrane</keyword>
<organism evidence="7 8">
    <name type="scientific">Haladaptatus paucihalophilus DX253</name>
    <dbReference type="NCBI Taxonomy" id="797209"/>
    <lineage>
        <taxon>Archaea</taxon>
        <taxon>Methanobacteriati</taxon>
        <taxon>Methanobacteriota</taxon>
        <taxon>Stenosarchaea group</taxon>
        <taxon>Halobacteria</taxon>
        <taxon>Halobacteriales</taxon>
        <taxon>Haladaptataceae</taxon>
        <taxon>Haladaptatus</taxon>
    </lineage>
</organism>
<feature type="transmembrane region" description="Helical" evidence="5">
    <location>
        <begin position="106"/>
        <end position="126"/>
    </location>
</feature>
<evidence type="ECO:0000256" key="1">
    <source>
        <dbReference type="ARBA" id="ARBA00004141"/>
    </source>
</evidence>
<keyword evidence="3 5" id="KW-1133">Transmembrane helix</keyword>
<reference evidence="7 8" key="1">
    <citation type="journal article" date="2014" name="ISME J.">
        <title>Trehalose/2-sulfotrehalose biosynthesis and glycine-betaine uptake are widely spread mechanisms for osmoadaptation in the Halobacteriales.</title>
        <authorList>
            <person name="Youssef N.H."/>
            <person name="Savage-Ashlock K.N."/>
            <person name="McCully A.L."/>
            <person name="Luedtke B."/>
            <person name="Shaw E.I."/>
            <person name="Hoff W.D."/>
            <person name="Elshahed M.S."/>
        </authorList>
    </citation>
    <scope>NUCLEOTIDE SEQUENCE [LARGE SCALE GENOMIC DNA]</scope>
    <source>
        <strain evidence="7 8">DX253</strain>
    </source>
</reference>
<evidence type="ECO:0000313" key="7">
    <source>
        <dbReference type="EMBL" id="EFW94172.1"/>
    </source>
</evidence>
<dbReference type="Proteomes" id="UP000003751">
    <property type="component" value="Unassembled WGS sequence"/>
</dbReference>
<feature type="transmembrane region" description="Helical" evidence="5">
    <location>
        <begin position="138"/>
        <end position="158"/>
    </location>
</feature>
<feature type="transmembrane region" description="Helical" evidence="5">
    <location>
        <begin position="164"/>
        <end position="186"/>
    </location>
</feature>
<feature type="transmembrane region" description="Helical" evidence="5">
    <location>
        <begin position="207"/>
        <end position="225"/>
    </location>
</feature>
<dbReference type="Gene3D" id="1.20.1250.20">
    <property type="entry name" value="MFS general substrate transporter like domains"/>
    <property type="match status" value="1"/>
</dbReference>
<name>E7QMI8_HALPU</name>
<dbReference type="InterPro" id="IPR011701">
    <property type="entry name" value="MFS"/>
</dbReference>
<dbReference type="PANTHER" id="PTHR42718">
    <property type="entry name" value="MAJOR FACILITATOR SUPERFAMILY MULTIDRUG TRANSPORTER MFSC"/>
    <property type="match status" value="1"/>
</dbReference>
<dbReference type="PATRIC" id="fig|797209.4.peg.3"/>
<sequence>MAGQYGWWTARRPFSIADVQFNPAGLSPTPLLVALGVTLVVVFIHWQYRRERRGEMPLLRPRIFSNGKFLSGISTYTVRSVFLAGFLFVVPIFLQSALKFSAFESGLAILPFSLATFVVSLGSSGLSDRFAPKHLIQLGLVIIGLGFLMLYSVTSLTMTITTMIVPMGVIGIGMGLMIAQLVNLTLSTVESDDIPEASGVTNAFDSLGNALGTAVIGSALFSFYYGGVVDGVLRAGQVPVTPS</sequence>
<dbReference type="SUPFAM" id="SSF103473">
    <property type="entry name" value="MFS general substrate transporter"/>
    <property type="match status" value="1"/>
</dbReference>
<evidence type="ECO:0000256" key="2">
    <source>
        <dbReference type="ARBA" id="ARBA00022692"/>
    </source>
</evidence>
<dbReference type="GO" id="GO:0016020">
    <property type="term" value="C:membrane"/>
    <property type="evidence" value="ECO:0007669"/>
    <property type="project" value="UniProtKB-SubCell"/>
</dbReference>
<dbReference type="PANTHER" id="PTHR42718:SF39">
    <property type="entry name" value="ACTINORHODIN TRANSPORTER-RELATED"/>
    <property type="match status" value="1"/>
</dbReference>
<dbReference type="STRING" id="797209.GCA_000376445_04018"/>
<dbReference type="AlphaFoldDB" id="E7QMI8"/>
<dbReference type="EMBL" id="AEMG01000001">
    <property type="protein sequence ID" value="EFW94172.1"/>
    <property type="molecule type" value="Genomic_DNA"/>
</dbReference>
<evidence type="ECO:0000313" key="8">
    <source>
        <dbReference type="Proteomes" id="UP000003751"/>
    </source>
</evidence>
<evidence type="ECO:0000256" key="3">
    <source>
        <dbReference type="ARBA" id="ARBA00022989"/>
    </source>
</evidence>
<evidence type="ECO:0000256" key="5">
    <source>
        <dbReference type="SAM" id="Phobius"/>
    </source>
</evidence>
<gene>
    <name evidence="7" type="ORF">ZOD2009_00020</name>
</gene>
<feature type="transmembrane region" description="Helical" evidence="5">
    <location>
        <begin position="31"/>
        <end position="48"/>
    </location>
</feature>
<evidence type="ECO:0000259" key="6">
    <source>
        <dbReference type="PROSITE" id="PS50850"/>
    </source>
</evidence>
<dbReference type="OrthoDB" id="117970at2157"/>
<comment type="subcellular location">
    <subcellularLocation>
        <location evidence="1">Membrane</location>
        <topology evidence="1">Multi-pass membrane protein</topology>
    </subcellularLocation>
</comment>
<keyword evidence="4 5" id="KW-0472">Membrane</keyword>
<accession>E7QMI8</accession>
<dbReference type="InterPro" id="IPR020846">
    <property type="entry name" value="MFS_dom"/>
</dbReference>
<comment type="caution">
    <text evidence="7">The sequence shown here is derived from an EMBL/GenBank/DDBJ whole genome shotgun (WGS) entry which is preliminary data.</text>
</comment>
<protein>
    <submittedName>
        <fullName evidence="7">Transmembrane efflux protein</fullName>
    </submittedName>
</protein>
<proteinExistence type="predicted"/>
<dbReference type="GO" id="GO:0022857">
    <property type="term" value="F:transmembrane transporter activity"/>
    <property type="evidence" value="ECO:0007669"/>
    <property type="project" value="InterPro"/>
</dbReference>
<feature type="domain" description="Major facilitator superfamily (MFS) profile" evidence="6">
    <location>
        <begin position="60"/>
        <end position="243"/>
    </location>
</feature>
<dbReference type="InterPro" id="IPR036259">
    <property type="entry name" value="MFS_trans_sf"/>
</dbReference>
<dbReference type="PROSITE" id="PS50850">
    <property type="entry name" value="MFS"/>
    <property type="match status" value="1"/>
</dbReference>
<dbReference type="eggNOG" id="arCOG00142">
    <property type="taxonomic scope" value="Archaea"/>
</dbReference>